<evidence type="ECO:0000256" key="3">
    <source>
        <dbReference type="SAM" id="SignalP"/>
    </source>
</evidence>
<dbReference type="InParanoid" id="A0A0H2RFT6"/>
<evidence type="ECO:0000313" key="5">
    <source>
        <dbReference type="Proteomes" id="UP000053477"/>
    </source>
</evidence>
<dbReference type="AlphaFoldDB" id="A0A0H2RFT6"/>
<feature type="region of interest" description="Disordered" evidence="1">
    <location>
        <begin position="299"/>
        <end position="320"/>
    </location>
</feature>
<sequence>MRVGIHTPSILVLAGLNLSKAQITTNATCLSQFSYLFNAEGQSPCLVAAYLNGACHGGQYSMKALKPGDHYIGPTVASLSSCKCSTVTYSMVFACGACQNGKTVNWSAWNVACSNVYVGVFPEDIPVGTSVPAWAYSNVTVTDTFNPQVAIENTAPDSTATKSLTTQTATNFLNNGNEASGINGNKKKSNAGSIAGGIVGGAALLCLVGFFTLRRHLRRKDGALIYGDETRKTDDTSMLAEADPYMLQTALNASGGRRLLRSKGELLTEGHDTPAIFNTRSLGKETNLVEAKRIDVPNDESETALTPSGIHEAGPTISPSTFPATRALAAQEPPVQPDMVSQAQILDTDESLPPYSEQYMAPESGTVAEVDRR</sequence>
<proteinExistence type="predicted"/>
<gene>
    <name evidence="4" type="ORF">SCHPADRAFT_942607</name>
</gene>
<protein>
    <submittedName>
        <fullName evidence="4">Uncharacterized protein</fullName>
    </submittedName>
</protein>
<dbReference type="Proteomes" id="UP000053477">
    <property type="component" value="Unassembled WGS sequence"/>
</dbReference>
<feature type="signal peptide" evidence="3">
    <location>
        <begin position="1"/>
        <end position="21"/>
    </location>
</feature>
<feature type="chain" id="PRO_5005201491" evidence="3">
    <location>
        <begin position="22"/>
        <end position="373"/>
    </location>
</feature>
<dbReference type="EMBL" id="KQ086018">
    <property type="protein sequence ID" value="KLO10745.1"/>
    <property type="molecule type" value="Genomic_DNA"/>
</dbReference>
<accession>A0A0H2RFT6</accession>
<reference evidence="4 5" key="1">
    <citation type="submission" date="2015-04" db="EMBL/GenBank/DDBJ databases">
        <title>Complete genome sequence of Schizopora paradoxa KUC8140, a cosmopolitan wood degrader in East Asia.</title>
        <authorList>
            <consortium name="DOE Joint Genome Institute"/>
            <person name="Min B."/>
            <person name="Park H."/>
            <person name="Jang Y."/>
            <person name="Kim J.-J."/>
            <person name="Kim K.H."/>
            <person name="Pangilinan J."/>
            <person name="Lipzen A."/>
            <person name="Riley R."/>
            <person name="Grigoriev I.V."/>
            <person name="Spatafora J.W."/>
            <person name="Choi I.-G."/>
        </authorList>
    </citation>
    <scope>NUCLEOTIDE SEQUENCE [LARGE SCALE GENOMIC DNA]</scope>
    <source>
        <strain evidence="4 5">KUC8140</strain>
    </source>
</reference>
<dbReference type="STRING" id="27342.A0A0H2RFT6"/>
<keyword evidence="3" id="KW-0732">Signal</keyword>
<keyword evidence="2" id="KW-0812">Transmembrane</keyword>
<evidence type="ECO:0000256" key="2">
    <source>
        <dbReference type="SAM" id="Phobius"/>
    </source>
</evidence>
<name>A0A0H2RFT6_9AGAM</name>
<keyword evidence="2" id="KW-0472">Membrane</keyword>
<keyword evidence="2" id="KW-1133">Transmembrane helix</keyword>
<organism evidence="4 5">
    <name type="scientific">Schizopora paradoxa</name>
    <dbReference type="NCBI Taxonomy" id="27342"/>
    <lineage>
        <taxon>Eukaryota</taxon>
        <taxon>Fungi</taxon>
        <taxon>Dikarya</taxon>
        <taxon>Basidiomycota</taxon>
        <taxon>Agaricomycotina</taxon>
        <taxon>Agaricomycetes</taxon>
        <taxon>Hymenochaetales</taxon>
        <taxon>Schizoporaceae</taxon>
        <taxon>Schizopora</taxon>
    </lineage>
</organism>
<evidence type="ECO:0000256" key="1">
    <source>
        <dbReference type="SAM" id="MobiDB-lite"/>
    </source>
</evidence>
<feature type="region of interest" description="Disordered" evidence="1">
    <location>
        <begin position="349"/>
        <end position="373"/>
    </location>
</feature>
<keyword evidence="5" id="KW-1185">Reference proteome</keyword>
<evidence type="ECO:0000313" key="4">
    <source>
        <dbReference type="EMBL" id="KLO10745.1"/>
    </source>
</evidence>
<dbReference type="OrthoDB" id="3362711at2759"/>
<feature type="transmembrane region" description="Helical" evidence="2">
    <location>
        <begin position="194"/>
        <end position="213"/>
    </location>
</feature>